<accession>A0A7J4XG11</accession>
<feature type="transmembrane region" description="Helical" evidence="5">
    <location>
        <begin position="315"/>
        <end position="335"/>
    </location>
</feature>
<keyword evidence="4 5" id="KW-0472">Membrane</keyword>
<evidence type="ECO:0000256" key="5">
    <source>
        <dbReference type="SAM" id="Phobius"/>
    </source>
</evidence>
<evidence type="ECO:0000256" key="1">
    <source>
        <dbReference type="ARBA" id="ARBA00004141"/>
    </source>
</evidence>
<dbReference type="GO" id="GO:0016020">
    <property type="term" value="C:membrane"/>
    <property type="evidence" value="ECO:0007669"/>
    <property type="project" value="UniProtKB-SubCell"/>
</dbReference>
<evidence type="ECO:0000259" key="6">
    <source>
        <dbReference type="Pfam" id="PF04932"/>
    </source>
</evidence>
<protein>
    <recommendedName>
        <fullName evidence="6">O-antigen ligase-related domain-containing protein</fullName>
    </recommendedName>
</protein>
<dbReference type="Pfam" id="PF04932">
    <property type="entry name" value="Wzy_C"/>
    <property type="match status" value="1"/>
</dbReference>
<comment type="caution">
    <text evidence="7">The sequence shown here is derived from an EMBL/GenBank/DDBJ whole genome shotgun (WGS) entry which is preliminary data.</text>
</comment>
<proteinExistence type="predicted"/>
<evidence type="ECO:0000313" key="8">
    <source>
        <dbReference type="Proteomes" id="UP000422221"/>
    </source>
</evidence>
<dbReference type="PANTHER" id="PTHR37422:SF13">
    <property type="entry name" value="LIPOPOLYSACCHARIDE BIOSYNTHESIS PROTEIN PA4999-RELATED"/>
    <property type="match status" value="1"/>
</dbReference>
<feature type="domain" description="O-antigen ligase-related" evidence="6">
    <location>
        <begin position="185"/>
        <end position="328"/>
    </location>
</feature>
<evidence type="ECO:0000256" key="3">
    <source>
        <dbReference type="ARBA" id="ARBA00022989"/>
    </source>
</evidence>
<feature type="transmembrane region" description="Helical" evidence="5">
    <location>
        <begin position="183"/>
        <end position="215"/>
    </location>
</feature>
<feature type="transmembrane region" description="Helical" evidence="5">
    <location>
        <begin position="127"/>
        <end position="145"/>
    </location>
</feature>
<gene>
    <name evidence="7" type="ORF">F3F73_16205</name>
</gene>
<dbReference type="AlphaFoldDB" id="A0A7J4XG11"/>
<feature type="transmembrane region" description="Helical" evidence="5">
    <location>
        <begin position="76"/>
        <end position="95"/>
    </location>
</feature>
<evidence type="ECO:0000313" key="7">
    <source>
        <dbReference type="EMBL" id="KAA3761437.1"/>
    </source>
</evidence>
<keyword evidence="3 5" id="KW-1133">Transmembrane helix</keyword>
<reference evidence="7 8" key="1">
    <citation type="journal article" date="2019" name="Nat. Med.">
        <title>A library of human gut bacterial isolates paired with longitudinal multiomics data enables mechanistic microbiome research.</title>
        <authorList>
            <person name="Poyet M."/>
            <person name="Groussin M."/>
            <person name="Gibbons S.M."/>
            <person name="Avila-Pacheco J."/>
            <person name="Jiang X."/>
            <person name="Kearney S.M."/>
            <person name="Perrotta A.R."/>
            <person name="Berdy B."/>
            <person name="Zhao S."/>
            <person name="Lieberman T.D."/>
            <person name="Swanson P.K."/>
            <person name="Smith M."/>
            <person name="Roesemann S."/>
            <person name="Alexander J.E."/>
            <person name="Rich S.A."/>
            <person name="Livny J."/>
            <person name="Vlamakis H."/>
            <person name="Clish C."/>
            <person name="Bullock K."/>
            <person name="Deik A."/>
            <person name="Scott J."/>
            <person name="Pierce K.A."/>
            <person name="Xavier R.J."/>
            <person name="Alm E.J."/>
        </authorList>
    </citation>
    <scope>NUCLEOTIDE SEQUENCE [LARGE SCALE GENOMIC DNA]</scope>
    <source>
        <strain evidence="7 8">BIOML-A10</strain>
    </source>
</reference>
<feature type="transmembrane region" description="Helical" evidence="5">
    <location>
        <begin position="227"/>
        <end position="244"/>
    </location>
</feature>
<name>A0A7J4XG11_9BACE</name>
<feature type="transmembrane region" description="Helical" evidence="5">
    <location>
        <begin position="368"/>
        <end position="387"/>
    </location>
</feature>
<dbReference type="Proteomes" id="UP000422221">
    <property type="component" value="Unassembled WGS sequence"/>
</dbReference>
<feature type="transmembrane region" description="Helical" evidence="5">
    <location>
        <begin position="341"/>
        <end position="361"/>
    </location>
</feature>
<sequence length="395" mass="44899">MKSLCKYILPICTLISLYLYEKSTLANVAITSVFYGEEEVISSTIILILFVLMSISTFFMKGIMVVSEEGRKLKNSLVAFLVYVYILSVSISLFVPFQSRILYFAIGLPLLSFMVVQRFLRVHRAINILYGIVVLFFLLSYQYLINYNIVHAAASDTSSNNSSYFLLYLLPFLLCIEKKYLKWMLIFIVVIAVLSSFKRGGTIAVFASLLVYYYVNNIKLTGGSSKILYLLLLLFTVFIVVSFLNSTDNLIIEHLSERFINIKNDNGSGRSETISEALLQFTNSDVISMLFGHGWNMVEQTLKSGISAHNDFIECLYDFGIIGFILLLRVLFAAYKYLKSLIANRSIYAAPFAASCTIFMLNTMVSHILIYPYYLLLFMAFISFVIYSSSNTEHV</sequence>
<dbReference type="InterPro" id="IPR007016">
    <property type="entry name" value="O-antigen_ligase-rel_domated"/>
</dbReference>
<comment type="subcellular location">
    <subcellularLocation>
        <location evidence="1">Membrane</location>
        <topology evidence="1">Multi-pass membrane protein</topology>
    </subcellularLocation>
</comment>
<evidence type="ECO:0000256" key="2">
    <source>
        <dbReference type="ARBA" id="ARBA00022692"/>
    </source>
</evidence>
<feature type="transmembrane region" description="Helical" evidence="5">
    <location>
        <begin position="42"/>
        <end position="64"/>
    </location>
</feature>
<organism evidence="7 8">
    <name type="scientific">Bacteroides salyersiae</name>
    <dbReference type="NCBI Taxonomy" id="291644"/>
    <lineage>
        <taxon>Bacteria</taxon>
        <taxon>Pseudomonadati</taxon>
        <taxon>Bacteroidota</taxon>
        <taxon>Bacteroidia</taxon>
        <taxon>Bacteroidales</taxon>
        <taxon>Bacteroidaceae</taxon>
        <taxon>Bacteroides</taxon>
    </lineage>
</organism>
<feature type="transmembrane region" description="Helical" evidence="5">
    <location>
        <begin position="101"/>
        <end position="120"/>
    </location>
</feature>
<evidence type="ECO:0000256" key="4">
    <source>
        <dbReference type="ARBA" id="ARBA00023136"/>
    </source>
</evidence>
<dbReference type="PANTHER" id="PTHR37422">
    <property type="entry name" value="TEICHURONIC ACID BIOSYNTHESIS PROTEIN TUAE"/>
    <property type="match status" value="1"/>
</dbReference>
<keyword evidence="2 5" id="KW-0812">Transmembrane</keyword>
<dbReference type="EMBL" id="VWMK01000017">
    <property type="protein sequence ID" value="KAA3761437.1"/>
    <property type="molecule type" value="Genomic_DNA"/>
</dbReference>
<dbReference type="InterPro" id="IPR051533">
    <property type="entry name" value="WaaL-like"/>
</dbReference>